<gene>
    <name evidence="3" type="ORF">VNE69_07288</name>
</gene>
<dbReference type="AlphaFoldDB" id="A0AAX4JEF6"/>
<feature type="chain" id="PRO_5043668508" evidence="2">
    <location>
        <begin position="20"/>
        <end position="74"/>
    </location>
</feature>
<keyword evidence="4" id="KW-1185">Reference proteome</keyword>
<protein>
    <submittedName>
        <fullName evidence="3">SP-containing protein</fullName>
    </submittedName>
</protein>
<organism evidence="3 4">
    <name type="scientific">Vairimorpha necatrix</name>
    <dbReference type="NCBI Taxonomy" id="6039"/>
    <lineage>
        <taxon>Eukaryota</taxon>
        <taxon>Fungi</taxon>
        <taxon>Fungi incertae sedis</taxon>
        <taxon>Microsporidia</taxon>
        <taxon>Nosematidae</taxon>
        <taxon>Vairimorpha</taxon>
    </lineage>
</organism>
<dbReference type="RefSeq" id="XP_065330368.1">
    <property type="nucleotide sequence ID" value="XM_065474296.1"/>
</dbReference>
<keyword evidence="2" id="KW-0732">Signal</keyword>
<feature type="compositionally biased region" description="Basic and acidic residues" evidence="1">
    <location>
        <begin position="52"/>
        <end position="61"/>
    </location>
</feature>
<accession>A0AAX4JEF6</accession>
<name>A0AAX4JEF6_9MICR</name>
<proteinExistence type="predicted"/>
<evidence type="ECO:0000256" key="1">
    <source>
        <dbReference type="SAM" id="MobiDB-lite"/>
    </source>
</evidence>
<feature type="region of interest" description="Disordered" evidence="1">
    <location>
        <begin position="52"/>
        <end position="74"/>
    </location>
</feature>
<dbReference type="EMBL" id="CP142732">
    <property type="protein sequence ID" value="WUR04223.1"/>
    <property type="molecule type" value="Genomic_DNA"/>
</dbReference>
<evidence type="ECO:0000256" key="2">
    <source>
        <dbReference type="SAM" id="SignalP"/>
    </source>
</evidence>
<reference evidence="3" key="1">
    <citation type="journal article" date="2024" name="BMC Genomics">
        <title>Functional annotation of a divergent genome using sequence and structure-based similarity.</title>
        <authorList>
            <person name="Svedberg D."/>
            <person name="Winiger R.R."/>
            <person name="Berg A."/>
            <person name="Sharma H."/>
            <person name="Tellgren-Roth C."/>
            <person name="Debrunner-Vossbrinck B.A."/>
            <person name="Vossbrinck C.R."/>
            <person name="Barandun J."/>
        </authorList>
    </citation>
    <scope>NUCLEOTIDE SEQUENCE</scope>
    <source>
        <strain evidence="3">Illinois isolate</strain>
    </source>
</reference>
<sequence>MNFLKSKISIICFLLLIRSKEPSTQENDEFSQSLANIVKAQVIKEIKQLEDEGQKAVKDTTEGLIGSQSGTSSD</sequence>
<dbReference type="GeneID" id="90542044"/>
<dbReference type="KEGG" id="vnx:VNE69_07288"/>
<feature type="signal peptide" evidence="2">
    <location>
        <begin position="1"/>
        <end position="19"/>
    </location>
</feature>
<evidence type="ECO:0000313" key="3">
    <source>
        <dbReference type="EMBL" id="WUR04223.1"/>
    </source>
</evidence>
<evidence type="ECO:0000313" key="4">
    <source>
        <dbReference type="Proteomes" id="UP001334084"/>
    </source>
</evidence>
<dbReference type="Proteomes" id="UP001334084">
    <property type="component" value="Chromosome 7"/>
</dbReference>